<accession>A0A164W797</accession>
<dbReference type="EMBL" id="LRGB01001315">
    <property type="protein sequence ID" value="KZS13014.1"/>
    <property type="molecule type" value="Genomic_DNA"/>
</dbReference>
<protein>
    <recommendedName>
        <fullName evidence="3">Nuclease HARBI1</fullName>
    </recommendedName>
</protein>
<dbReference type="OrthoDB" id="6359223at2759"/>
<dbReference type="STRING" id="35525.A0A164W797"/>
<proteinExistence type="predicted"/>
<evidence type="ECO:0000313" key="1">
    <source>
        <dbReference type="EMBL" id="KZS13014.1"/>
    </source>
</evidence>
<sequence>MHEIADFFADLAAFGDESDYLSSSSDEDNARHKKQERHRRKSRLVPFYQTRKDVLTYFEDDRIFRTFHFDRESIQYITELVTPLLPKRKTKAKRNLEPLDMVLISLQYYATGTFQAAVGNILRYSQSSVSCSIAAVSLSLSLVSEQFIKFPQDLNQVLLSQSLKDTVRDTRSRSSSRIGSNSYLAPVSKTTSAPMSMSFDLCGGRGERDQLLLLPGGSCRTPLDPRYINPHSQSFGSLSGKDQKVRPCLRVPQSVDPPIQAPERYSPTDVRQDALEVFWYLESSEQLFKNGVMQRTKRRAIDTYVWSLSPRQWSARAVCAPEYHGTPAGNPFAQEITSKDLRRPS</sequence>
<reference evidence="1 2" key="1">
    <citation type="submission" date="2016-03" db="EMBL/GenBank/DDBJ databases">
        <title>EvidentialGene: Evidence-directed Construction of Genes on Genomes.</title>
        <authorList>
            <person name="Gilbert D.G."/>
            <person name="Choi J.-H."/>
            <person name="Mockaitis K."/>
            <person name="Colbourne J."/>
            <person name="Pfrender M."/>
        </authorList>
    </citation>
    <scope>NUCLEOTIDE SEQUENCE [LARGE SCALE GENOMIC DNA]</scope>
    <source>
        <strain evidence="1 2">Xinb3</strain>
        <tissue evidence="1">Complete organism</tissue>
    </source>
</reference>
<comment type="caution">
    <text evidence="1">The sequence shown here is derived from an EMBL/GenBank/DDBJ whole genome shotgun (WGS) entry which is preliminary data.</text>
</comment>
<evidence type="ECO:0000313" key="2">
    <source>
        <dbReference type="Proteomes" id="UP000076858"/>
    </source>
</evidence>
<name>A0A164W797_9CRUS</name>
<organism evidence="1 2">
    <name type="scientific">Daphnia magna</name>
    <dbReference type="NCBI Taxonomy" id="35525"/>
    <lineage>
        <taxon>Eukaryota</taxon>
        <taxon>Metazoa</taxon>
        <taxon>Ecdysozoa</taxon>
        <taxon>Arthropoda</taxon>
        <taxon>Crustacea</taxon>
        <taxon>Branchiopoda</taxon>
        <taxon>Diplostraca</taxon>
        <taxon>Cladocera</taxon>
        <taxon>Anomopoda</taxon>
        <taxon>Daphniidae</taxon>
        <taxon>Daphnia</taxon>
    </lineage>
</organism>
<keyword evidence="2" id="KW-1185">Reference proteome</keyword>
<dbReference type="Proteomes" id="UP000076858">
    <property type="component" value="Unassembled WGS sequence"/>
</dbReference>
<evidence type="ECO:0008006" key="3">
    <source>
        <dbReference type="Google" id="ProtNLM"/>
    </source>
</evidence>
<dbReference type="AlphaFoldDB" id="A0A164W797"/>
<gene>
    <name evidence="1" type="ORF">APZ42_021953</name>
</gene>